<dbReference type="PANTHER" id="PTHR31087">
    <property type="match status" value="1"/>
</dbReference>
<evidence type="ECO:0000256" key="1">
    <source>
        <dbReference type="ARBA" id="ARBA00005437"/>
    </source>
</evidence>
<evidence type="ECO:0000313" key="3">
    <source>
        <dbReference type="Proteomes" id="UP001151287"/>
    </source>
</evidence>
<protein>
    <submittedName>
        <fullName evidence="2">Uncharacterized protein</fullName>
    </submittedName>
</protein>
<dbReference type="EMBL" id="JAMQYH010000002">
    <property type="protein sequence ID" value="KAJ1696931.1"/>
    <property type="molecule type" value="Genomic_DNA"/>
</dbReference>
<reference evidence="2" key="1">
    <citation type="journal article" date="2022" name="Cell">
        <title>Repeat-based holocentromeres influence genome architecture and karyotype evolution.</title>
        <authorList>
            <person name="Hofstatter P.G."/>
            <person name="Thangavel G."/>
            <person name="Lux T."/>
            <person name="Neumann P."/>
            <person name="Vondrak T."/>
            <person name="Novak P."/>
            <person name="Zhang M."/>
            <person name="Costa L."/>
            <person name="Castellani M."/>
            <person name="Scott A."/>
            <person name="Toegelov H."/>
            <person name="Fuchs J."/>
            <person name="Mata-Sucre Y."/>
            <person name="Dias Y."/>
            <person name="Vanzela A.L.L."/>
            <person name="Huettel B."/>
            <person name="Almeida C.C.S."/>
            <person name="Simkova H."/>
            <person name="Souza G."/>
            <person name="Pedrosa-Harand A."/>
            <person name="Macas J."/>
            <person name="Mayer K.F.X."/>
            <person name="Houben A."/>
            <person name="Marques A."/>
        </authorList>
    </citation>
    <scope>NUCLEOTIDE SEQUENCE</scope>
    <source>
        <strain evidence="2">RhyBre1mFocal</strain>
    </source>
</reference>
<dbReference type="AlphaFoldDB" id="A0A9Q0CN44"/>
<comment type="caution">
    <text evidence="2">The sequence shown here is derived from an EMBL/GenBank/DDBJ whole genome shotgun (WGS) entry which is preliminary data.</text>
</comment>
<dbReference type="Proteomes" id="UP001151287">
    <property type="component" value="Unassembled WGS sequence"/>
</dbReference>
<evidence type="ECO:0000313" key="2">
    <source>
        <dbReference type="EMBL" id="KAJ1696931.1"/>
    </source>
</evidence>
<name>A0A9Q0CN44_9POAL</name>
<comment type="similarity">
    <text evidence="1">Belongs to the LOR family.</text>
</comment>
<dbReference type="Gene3D" id="2.40.160.200">
    <property type="entry name" value="LURP1-related"/>
    <property type="match status" value="1"/>
</dbReference>
<dbReference type="SUPFAM" id="SSF54518">
    <property type="entry name" value="Tubby C-terminal domain-like"/>
    <property type="match status" value="1"/>
</dbReference>
<organism evidence="2 3">
    <name type="scientific">Rhynchospora breviuscula</name>
    <dbReference type="NCBI Taxonomy" id="2022672"/>
    <lineage>
        <taxon>Eukaryota</taxon>
        <taxon>Viridiplantae</taxon>
        <taxon>Streptophyta</taxon>
        <taxon>Embryophyta</taxon>
        <taxon>Tracheophyta</taxon>
        <taxon>Spermatophyta</taxon>
        <taxon>Magnoliopsida</taxon>
        <taxon>Liliopsida</taxon>
        <taxon>Poales</taxon>
        <taxon>Cyperaceae</taxon>
        <taxon>Cyperoideae</taxon>
        <taxon>Rhynchosporeae</taxon>
        <taxon>Rhynchospora</taxon>
    </lineage>
</organism>
<dbReference type="PANTHER" id="PTHR31087:SF58">
    <property type="entry name" value="OS07G0230700 PROTEIN"/>
    <property type="match status" value="1"/>
</dbReference>
<dbReference type="InterPro" id="IPR038595">
    <property type="entry name" value="LOR_sf"/>
</dbReference>
<keyword evidence="3" id="KW-1185">Reference proteome</keyword>
<sequence length="212" mass="23605">MAASSLSLVHPSPMMAVVGLQFCTPCVMALTFSKKAFSFSGGDFIISDAKGTVLMKVQGHVLSFSPCRVLCDAAGTPIISMRIKPFSLHQRWNVYRGDWKDQRNLIFTVKEICMLQRKTELNVFLARNTTEQHCDFKVKGSSFEKSWTLYLGNSNTIIARASRQSGIRSVFLGKDIFSVTVYPNVNYAFVVAIIVILDEIMGKNDPAQLSFS</sequence>
<proteinExistence type="inferred from homology"/>
<dbReference type="OrthoDB" id="602464at2759"/>
<gene>
    <name evidence="2" type="ORF">LUZ63_005443</name>
</gene>
<accession>A0A9Q0CN44</accession>
<dbReference type="Pfam" id="PF04525">
    <property type="entry name" value="LOR"/>
    <property type="match status" value="1"/>
</dbReference>
<dbReference type="InterPro" id="IPR025659">
    <property type="entry name" value="Tubby-like_C"/>
</dbReference>
<dbReference type="InterPro" id="IPR007612">
    <property type="entry name" value="LOR"/>
</dbReference>